<feature type="transmembrane region" description="Helical" evidence="2">
    <location>
        <begin position="293"/>
        <end position="317"/>
    </location>
</feature>
<feature type="compositionally biased region" description="Polar residues" evidence="1">
    <location>
        <begin position="464"/>
        <end position="474"/>
    </location>
</feature>
<dbReference type="STRING" id="5098.A0A507QW03"/>
<feature type="compositionally biased region" description="Gly residues" evidence="1">
    <location>
        <begin position="246"/>
        <end position="263"/>
    </location>
</feature>
<feature type="region of interest" description="Disordered" evidence="1">
    <location>
        <begin position="134"/>
        <end position="290"/>
    </location>
</feature>
<protein>
    <recommendedName>
        <fullName evidence="5">Mid2 domain-containing protein</fullName>
    </recommendedName>
</protein>
<feature type="compositionally biased region" description="Polar residues" evidence="1">
    <location>
        <begin position="523"/>
        <end position="533"/>
    </location>
</feature>
<dbReference type="OrthoDB" id="5421784at2759"/>
<proteinExistence type="predicted"/>
<feature type="compositionally biased region" description="Polar residues" evidence="1">
    <location>
        <begin position="273"/>
        <end position="290"/>
    </location>
</feature>
<dbReference type="EMBL" id="VIFY01000078">
    <property type="protein sequence ID" value="TQB71625.1"/>
    <property type="molecule type" value="Genomic_DNA"/>
</dbReference>
<comment type="caution">
    <text evidence="3">The sequence shown here is derived from an EMBL/GenBank/DDBJ whole genome shotgun (WGS) entry which is preliminary data.</text>
</comment>
<accession>A0A507QW03</accession>
<dbReference type="AlphaFoldDB" id="A0A507QW03"/>
<keyword evidence="2" id="KW-1133">Transmembrane helix</keyword>
<evidence type="ECO:0000256" key="1">
    <source>
        <dbReference type="SAM" id="MobiDB-lite"/>
    </source>
</evidence>
<feature type="region of interest" description="Disordered" evidence="1">
    <location>
        <begin position="382"/>
        <end position="533"/>
    </location>
</feature>
<evidence type="ECO:0000313" key="3">
    <source>
        <dbReference type="EMBL" id="TQB71625.1"/>
    </source>
</evidence>
<sequence>MAYHDNLRHHRISRSLKRKRREEAGQAGNTAGDEENQRDPPVSKILQATVVSWSSAREELEGRGSKDDNTQAEIVSHEPTVLLEARTQEPLTTATVVQVIGGDSETIGEYTGVTLPFTLSNSVYGSLTISAPKSLPPDAASSSSSFPPEPSVSASPAYSSPAAETPSLTRESHTLMSPSPSTPLISPSRASPTPTSSTSTSSSTTPSSTTVTSSSTIASSSISSTSSSTSLTTSSSTYYGFPSSGSTGGSSGNIIGAGGGLGGSTITSEPPASATSTQSLHGATTPNNTTPKIVGGVVGGVAGLFVLALLAGLLFLYRRKRSIRGTPSGLPSDGGSRDAPLAERPSTTRSAEMSSQRSSQSLFTAAYLAPAFMRRWRNSAMTDSSQLSETSERGFQKISGRKIPSVLQSGGDGYGGGLEGISPTISPMSGDPSSSRSVRPPQSPPQSPPSQPPPTRPFGVPLDTSFTRESSAESNAVVVIRPSPARTPLSSTVSVVSPEHMSPARPSSQRPDLLGRSRPSLDGSRSSRFTEGI</sequence>
<keyword evidence="2" id="KW-0472">Membrane</keyword>
<reference evidence="3 4" key="1">
    <citation type="submission" date="2019-06" db="EMBL/GenBank/DDBJ databases">
        <title>Wine fermentation using esterase from Monascus purpureus.</title>
        <authorList>
            <person name="Geng C."/>
            <person name="Zhang Y."/>
        </authorList>
    </citation>
    <scope>NUCLEOTIDE SEQUENCE [LARGE SCALE GENOMIC DNA]</scope>
    <source>
        <strain evidence="3">HQ1</strain>
    </source>
</reference>
<evidence type="ECO:0000313" key="4">
    <source>
        <dbReference type="Proteomes" id="UP000319663"/>
    </source>
</evidence>
<dbReference type="Proteomes" id="UP000319663">
    <property type="component" value="Unassembled WGS sequence"/>
</dbReference>
<name>A0A507QW03_MONPU</name>
<keyword evidence="2" id="KW-0812">Transmembrane</keyword>
<feature type="region of interest" description="Disordered" evidence="1">
    <location>
        <begin position="1"/>
        <end position="44"/>
    </location>
</feature>
<feature type="compositionally biased region" description="Low complexity" evidence="1">
    <location>
        <begin position="426"/>
        <end position="440"/>
    </location>
</feature>
<feature type="compositionally biased region" description="Low complexity" evidence="1">
    <location>
        <begin position="177"/>
        <end position="245"/>
    </location>
</feature>
<keyword evidence="4" id="KW-1185">Reference proteome</keyword>
<feature type="compositionally biased region" description="Pro residues" evidence="1">
    <location>
        <begin position="441"/>
        <end position="456"/>
    </location>
</feature>
<feature type="compositionally biased region" description="Basic residues" evidence="1">
    <location>
        <begin position="7"/>
        <end position="20"/>
    </location>
</feature>
<gene>
    <name evidence="3" type="ORF">MPDQ_007401</name>
</gene>
<evidence type="ECO:0008006" key="5">
    <source>
        <dbReference type="Google" id="ProtNLM"/>
    </source>
</evidence>
<evidence type="ECO:0000256" key="2">
    <source>
        <dbReference type="SAM" id="Phobius"/>
    </source>
</evidence>
<feature type="compositionally biased region" description="Gly residues" evidence="1">
    <location>
        <begin position="410"/>
        <end position="419"/>
    </location>
</feature>
<organism evidence="3 4">
    <name type="scientific">Monascus purpureus</name>
    <name type="common">Red mold</name>
    <name type="synonym">Monascus anka</name>
    <dbReference type="NCBI Taxonomy" id="5098"/>
    <lineage>
        <taxon>Eukaryota</taxon>
        <taxon>Fungi</taxon>
        <taxon>Dikarya</taxon>
        <taxon>Ascomycota</taxon>
        <taxon>Pezizomycotina</taxon>
        <taxon>Eurotiomycetes</taxon>
        <taxon>Eurotiomycetidae</taxon>
        <taxon>Eurotiales</taxon>
        <taxon>Aspergillaceae</taxon>
        <taxon>Monascus</taxon>
    </lineage>
</organism>
<feature type="region of interest" description="Disordered" evidence="1">
    <location>
        <begin position="325"/>
        <end position="360"/>
    </location>
</feature>
<feature type="compositionally biased region" description="Low complexity" evidence="1">
    <location>
        <begin position="134"/>
        <end position="167"/>
    </location>
</feature>